<dbReference type="GO" id="GO:0004672">
    <property type="term" value="F:protein kinase activity"/>
    <property type="evidence" value="ECO:0007669"/>
    <property type="project" value="InterPro"/>
</dbReference>
<dbReference type="EMBL" id="MPUH01001076">
    <property type="protein sequence ID" value="OMJ70562.1"/>
    <property type="molecule type" value="Genomic_DNA"/>
</dbReference>
<evidence type="ECO:0000256" key="2">
    <source>
        <dbReference type="PROSITE-ProRule" id="PRU10141"/>
    </source>
</evidence>
<dbReference type="Gene3D" id="3.30.200.20">
    <property type="entry name" value="Phosphorylase Kinase, domain 1"/>
    <property type="match status" value="1"/>
</dbReference>
<name>A0A1R2B193_9CILI</name>
<evidence type="ECO:0000313" key="5">
    <source>
        <dbReference type="Proteomes" id="UP000187209"/>
    </source>
</evidence>
<protein>
    <recommendedName>
        <fullName evidence="1">Casein kinase I</fullName>
    </recommendedName>
</protein>
<proteinExistence type="predicted"/>
<evidence type="ECO:0000313" key="4">
    <source>
        <dbReference type="EMBL" id="OMJ70562.1"/>
    </source>
</evidence>
<keyword evidence="2" id="KW-0067">ATP-binding</keyword>
<comment type="caution">
    <text evidence="4">The sequence shown here is derived from an EMBL/GenBank/DDBJ whole genome shotgun (WGS) entry which is preliminary data.</text>
</comment>
<keyword evidence="5" id="KW-1185">Reference proteome</keyword>
<dbReference type="SUPFAM" id="SSF56112">
    <property type="entry name" value="Protein kinase-like (PK-like)"/>
    <property type="match status" value="1"/>
</dbReference>
<reference evidence="4 5" key="1">
    <citation type="submission" date="2016-11" db="EMBL/GenBank/DDBJ databases">
        <title>The macronuclear genome of Stentor coeruleus: a giant cell with tiny introns.</title>
        <authorList>
            <person name="Slabodnick M."/>
            <person name="Ruby J.G."/>
            <person name="Reiff S.B."/>
            <person name="Swart E.C."/>
            <person name="Gosai S."/>
            <person name="Prabakaran S."/>
            <person name="Witkowska E."/>
            <person name="Larue G.E."/>
            <person name="Fisher S."/>
            <person name="Freeman R.M."/>
            <person name="Gunawardena J."/>
            <person name="Chu W."/>
            <person name="Stover N.A."/>
            <person name="Gregory B.D."/>
            <person name="Nowacki M."/>
            <person name="Derisi J."/>
            <person name="Roy S.W."/>
            <person name="Marshall W.F."/>
            <person name="Sood P."/>
        </authorList>
    </citation>
    <scope>NUCLEOTIDE SEQUENCE [LARGE SCALE GENOMIC DNA]</scope>
    <source>
        <strain evidence="4">WM001</strain>
    </source>
</reference>
<evidence type="ECO:0000259" key="3">
    <source>
        <dbReference type="PROSITE" id="PS50011"/>
    </source>
</evidence>
<feature type="domain" description="Protein kinase" evidence="3">
    <location>
        <begin position="13"/>
        <end position="122"/>
    </location>
</feature>
<dbReference type="InterPro" id="IPR017441">
    <property type="entry name" value="Protein_kinase_ATP_BS"/>
</dbReference>
<organism evidence="4 5">
    <name type="scientific">Stentor coeruleus</name>
    <dbReference type="NCBI Taxonomy" id="5963"/>
    <lineage>
        <taxon>Eukaryota</taxon>
        <taxon>Sar</taxon>
        <taxon>Alveolata</taxon>
        <taxon>Ciliophora</taxon>
        <taxon>Postciliodesmatophora</taxon>
        <taxon>Heterotrichea</taxon>
        <taxon>Heterotrichida</taxon>
        <taxon>Stentoridae</taxon>
        <taxon>Stentor</taxon>
    </lineage>
</organism>
<sequence>MSDQSSLIIAGKYRVGSKIGNGSFGDIFLGTNITTNEEVAIKFEKNNSNHPQLLFESKIYVILRDGIGIPRIHWYGIEGEFNVMILDLLGPSLEDLLKVCNHKFSLKTVLILADQMISRINY</sequence>
<dbReference type="OrthoDB" id="346212at2759"/>
<dbReference type="InterPro" id="IPR050235">
    <property type="entry name" value="CK1_Ser-Thr_kinase"/>
</dbReference>
<feature type="binding site" evidence="2">
    <location>
        <position position="42"/>
    </location>
    <ligand>
        <name>ATP</name>
        <dbReference type="ChEBI" id="CHEBI:30616"/>
    </ligand>
</feature>
<dbReference type="PANTHER" id="PTHR11909">
    <property type="entry name" value="CASEIN KINASE-RELATED"/>
    <property type="match status" value="1"/>
</dbReference>
<dbReference type="AlphaFoldDB" id="A0A1R2B193"/>
<dbReference type="PROSITE" id="PS00107">
    <property type="entry name" value="PROTEIN_KINASE_ATP"/>
    <property type="match status" value="1"/>
</dbReference>
<dbReference type="PROSITE" id="PS50011">
    <property type="entry name" value="PROTEIN_KINASE_DOM"/>
    <property type="match status" value="1"/>
</dbReference>
<evidence type="ECO:0000256" key="1">
    <source>
        <dbReference type="ARBA" id="ARBA00023860"/>
    </source>
</evidence>
<dbReference type="GO" id="GO:0005524">
    <property type="term" value="F:ATP binding"/>
    <property type="evidence" value="ECO:0007669"/>
    <property type="project" value="UniProtKB-UniRule"/>
</dbReference>
<dbReference type="Proteomes" id="UP000187209">
    <property type="component" value="Unassembled WGS sequence"/>
</dbReference>
<gene>
    <name evidence="4" type="ORF">SteCoe_31440</name>
</gene>
<dbReference type="InterPro" id="IPR000719">
    <property type="entry name" value="Prot_kinase_dom"/>
</dbReference>
<keyword evidence="2" id="KW-0547">Nucleotide-binding</keyword>
<accession>A0A1R2B193</accession>
<dbReference type="InterPro" id="IPR011009">
    <property type="entry name" value="Kinase-like_dom_sf"/>
</dbReference>